<dbReference type="PANTHER" id="PTHR30153:SF2">
    <property type="entry name" value="REPLICATIVE DNA HELICASE"/>
    <property type="match status" value="1"/>
</dbReference>
<dbReference type="Pfam" id="PF03796">
    <property type="entry name" value="DnaB_C"/>
    <property type="match status" value="1"/>
</dbReference>
<proteinExistence type="predicted"/>
<evidence type="ECO:0000313" key="2">
    <source>
        <dbReference type="EMBL" id="MFC5674622.1"/>
    </source>
</evidence>
<accession>A0ABW0XVG9</accession>
<dbReference type="RefSeq" id="WP_381218871.1">
    <property type="nucleotide sequence ID" value="NZ_JBHSPC010000122.1"/>
</dbReference>
<name>A0ABW0XVG9_9ACTN</name>
<organism evidence="2 3">
    <name type="scientific">Streptomyces incanus</name>
    <dbReference type="NCBI Taxonomy" id="887453"/>
    <lineage>
        <taxon>Bacteria</taxon>
        <taxon>Bacillati</taxon>
        <taxon>Actinomycetota</taxon>
        <taxon>Actinomycetes</taxon>
        <taxon>Kitasatosporales</taxon>
        <taxon>Streptomycetaceae</taxon>
        <taxon>Streptomyces</taxon>
    </lineage>
</organism>
<dbReference type="Gene3D" id="3.40.50.300">
    <property type="entry name" value="P-loop containing nucleotide triphosphate hydrolases"/>
    <property type="match status" value="1"/>
</dbReference>
<comment type="caution">
    <text evidence="2">The sequence shown here is derived from an EMBL/GenBank/DDBJ whole genome shotgun (WGS) entry which is preliminary data.</text>
</comment>
<evidence type="ECO:0000313" key="3">
    <source>
        <dbReference type="Proteomes" id="UP001596183"/>
    </source>
</evidence>
<dbReference type="InterPro" id="IPR007694">
    <property type="entry name" value="DNA_helicase_DnaB-like_C"/>
</dbReference>
<sequence>MVDYLQLMETDQRSARQSPYERVTGISRELKILAAGTGAVLIALAQLNRGLEQSARTSGRR</sequence>
<gene>
    <name evidence="2" type="ORF">ACFP2V_32510</name>
</gene>
<evidence type="ECO:0000259" key="1">
    <source>
        <dbReference type="Pfam" id="PF03796"/>
    </source>
</evidence>
<dbReference type="InterPro" id="IPR027417">
    <property type="entry name" value="P-loop_NTPase"/>
</dbReference>
<keyword evidence="3" id="KW-1185">Reference proteome</keyword>
<dbReference type="EMBL" id="JBHSPC010000122">
    <property type="protein sequence ID" value="MFC5674622.1"/>
    <property type="molecule type" value="Genomic_DNA"/>
</dbReference>
<reference evidence="3" key="1">
    <citation type="journal article" date="2019" name="Int. J. Syst. Evol. Microbiol.">
        <title>The Global Catalogue of Microorganisms (GCM) 10K type strain sequencing project: providing services to taxonomists for standard genome sequencing and annotation.</title>
        <authorList>
            <consortium name="The Broad Institute Genomics Platform"/>
            <consortium name="The Broad Institute Genome Sequencing Center for Infectious Disease"/>
            <person name="Wu L."/>
            <person name="Ma J."/>
        </authorList>
    </citation>
    <scope>NUCLEOTIDE SEQUENCE [LARGE SCALE GENOMIC DNA]</scope>
    <source>
        <strain evidence="3">JCM 13852</strain>
    </source>
</reference>
<dbReference type="Proteomes" id="UP001596183">
    <property type="component" value="Unassembled WGS sequence"/>
</dbReference>
<feature type="domain" description="SF4 helicase" evidence="1">
    <location>
        <begin position="1"/>
        <end position="55"/>
    </location>
</feature>
<dbReference type="PANTHER" id="PTHR30153">
    <property type="entry name" value="REPLICATIVE DNA HELICASE DNAB"/>
    <property type="match status" value="1"/>
</dbReference>
<protein>
    <submittedName>
        <fullName evidence="2">DnaB-like helicase C-terminal domain-containing protein</fullName>
    </submittedName>
</protein>